<dbReference type="GO" id="GO:0003824">
    <property type="term" value="F:catalytic activity"/>
    <property type="evidence" value="ECO:0007669"/>
    <property type="project" value="UniProtKB-ARBA"/>
</dbReference>
<gene>
    <name evidence="1" type="ORF">bsdcttw_08450</name>
</gene>
<organism evidence="1 2">
    <name type="scientific">Anaerocolumna chitinilytica</name>
    <dbReference type="NCBI Taxonomy" id="1727145"/>
    <lineage>
        <taxon>Bacteria</taxon>
        <taxon>Bacillati</taxon>
        <taxon>Bacillota</taxon>
        <taxon>Clostridia</taxon>
        <taxon>Lachnospirales</taxon>
        <taxon>Lachnospiraceae</taxon>
        <taxon>Anaerocolumna</taxon>
    </lineage>
</organism>
<dbReference type="AlphaFoldDB" id="A0A7I8DKD5"/>
<proteinExistence type="predicted"/>
<reference evidence="1 2" key="2">
    <citation type="submission" date="2020-08" db="EMBL/GenBank/DDBJ databases">
        <authorList>
            <person name="Ueki A."/>
            <person name="Tonouchi A."/>
        </authorList>
    </citation>
    <scope>NUCLEOTIDE SEQUENCE [LARGE SCALE GENOMIC DNA]</scope>
    <source>
        <strain evidence="1 2">CTTW</strain>
    </source>
</reference>
<name>A0A7I8DKD5_9FIRM</name>
<dbReference type="InterPro" id="IPR037018">
    <property type="entry name" value="GH65_N"/>
</dbReference>
<dbReference type="InterPro" id="IPR008928">
    <property type="entry name" value="6-hairpin_glycosidase_sf"/>
</dbReference>
<dbReference type="GO" id="GO:0005975">
    <property type="term" value="P:carbohydrate metabolic process"/>
    <property type="evidence" value="ECO:0007669"/>
    <property type="project" value="InterPro"/>
</dbReference>
<evidence type="ECO:0008006" key="3">
    <source>
        <dbReference type="Google" id="ProtNLM"/>
    </source>
</evidence>
<dbReference type="Proteomes" id="UP000515703">
    <property type="component" value="Chromosome"/>
</dbReference>
<evidence type="ECO:0000313" key="1">
    <source>
        <dbReference type="EMBL" id="BCJ97804.1"/>
    </source>
</evidence>
<dbReference type="Gene3D" id="2.70.98.40">
    <property type="entry name" value="Glycoside hydrolase, family 65, N-terminal domain"/>
    <property type="match status" value="1"/>
</dbReference>
<evidence type="ECO:0000313" key="2">
    <source>
        <dbReference type="Proteomes" id="UP000515703"/>
    </source>
</evidence>
<dbReference type="EMBL" id="AP023368">
    <property type="protein sequence ID" value="BCJ97804.1"/>
    <property type="molecule type" value="Genomic_DNA"/>
</dbReference>
<dbReference type="RefSeq" id="WP_185258193.1">
    <property type="nucleotide sequence ID" value="NZ_AP023368.1"/>
</dbReference>
<dbReference type="KEGG" id="acht:bsdcttw_08450"/>
<protein>
    <recommendedName>
        <fullName evidence="3">Cellobiose phosphorylase</fullName>
    </recommendedName>
</protein>
<keyword evidence="2" id="KW-1185">Reference proteome</keyword>
<sequence length="1062" mass="121434">MKNYYLDGKAYILEDYHKLPPFSSFLPGLAGIKGIPMWVYYTNRGQGVNSFGIHHKNNAIMEFNPANTAYENTAIKGFRTFIRRGGSFFEPFFSGITNAKRRFVIHQNSFEIEEINEEQQLKIHITYYVLPLENIGALVRKVEITNLSETEQDLEVLDGLPKILPFGMKNNEYKEMSNLLKSWSDIKNIENNVPYYAMRSSSDDSAEVSEVEGGYYYLSIADGEVIPIIYDAEAVFSYDTTFMQPVRFEAEGLEGVLEKEQCFANKIPCGFTPLKVKLSSKATYTFHTMVGFSQTPEQINSKLAKMKEEGFFKEKEALAAKCCEELTKDVKTVTGVPLFDSYVEYSYMDNFLRGGYPFVFGEEDNKSVIHLFSRKHGDPERDYNFFSINGEYYSQGNGNFRDVNQNRRNDLLFNKEVGDFNVKTFYQLIQIDGYNPLEVRPSTFRIKAEEESAAEEFLKTAAPKEWEVLLGTGKKPFTPGQIAGTLARYSIELTISEDEFLTKLLSFCNQNIEAGFGEGYWSDHWDYNLDLIENYLKIYPEKKEALLFGDKTYRYYNSPARVLPRSEKYVIISKGELRQYGALVHDVEKENKPGFVKNGTNWLKNKKGEYVSTTLMAKLINLSLIKFSTLDPEGMGVEMEGGKPGWNDAMNGLPGLFGSGMPETLELKRTLEFVIGALNLEKHVNLPEEVYQLLIKTKELASQLLEGTLSQFDYWDKVTSLREEFRDAVRFELDGREVQMDTEEIKTVLTSFLKIVNNGIDRAKYMGNGMMPTYFTFYADSFIPVKTEEGKELITPYGLPAGKALSFKTVMLPFFLEGPARYLASEECEEEAEALHRKVKESGIYDKELKMYKTSESLEHISMENGRIRAFTPGWLERESIFLHMEYKYLYGMQRAGLWEDFYEEIKTTLIPFLPPEMYGRSILENSSFIASSANPNKEIHGRGYVARLSGSTTEILSMWSQMFIGNRVFTQEPEGLTLHLEPKLPAWFFNEEQEASFTFLSGCTITYKNPTGRPTFGKDRAEISHIITEEGERIEGSKIAGKTAEAIREGSIKKLTVYFAH</sequence>
<dbReference type="SUPFAM" id="SSF48208">
    <property type="entry name" value="Six-hairpin glycosidases"/>
    <property type="match status" value="1"/>
</dbReference>
<accession>A0A7I8DKD5</accession>
<reference evidence="1 2" key="1">
    <citation type="submission" date="2020-08" db="EMBL/GenBank/DDBJ databases">
        <title>Draft genome sequencing of an Anaerocolumna strain isolated from anoxic soil subjected to BSD treatment.</title>
        <authorList>
            <person name="Uek A."/>
            <person name="Tonouchi A."/>
        </authorList>
    </citation>
    <scope>NUCLEOTIDE SEQUENCE [LARGE SCALE GENOMIC DNA]</scope>
    <source>
        <strain evidence="1 2">CTTW</strain>
    </source>
</reference>